<dbReference type="Proteomes" id="UP001596098">
    <property type="component" value="Unassembled WGS sequence"/>
</dbReference>
<sequence length="258" mass="27475">MTQTQWFEDGRRVALDPRLWSVRVGEFLGCGFRVAVPACAPHLRAEAVGFVRSQVGEIAALLGAAVDDAPFDAALAATGPVLLEGGWEPVFRGPLGPQLTRLSPGPMPSDPGAPGRDGARFHLLPWPTPVGSPLTSLPMISTHEQVLATRHLTTLEPTAGVRAVGLWARPDGTVASSTAGTLFTHHDGAWRHAAPGPGVVPTWLGIRVTQQLRSRPTHLRHDDAMRTAWASADGWGRVTCTDPEAALDDVVRTSLELP</sequence>
<keyword evidence="2" id="KW-1185">Reference proteome</keyword>
<accession>A0ABW1R161</accession>
<organism evidence="1 2">
    <name type="scientific">Nocardioides yefusunii</name>
    <dbReference type="NCBI Taxonomy" id="2500546"/>
    <lineage>
        <taxon>Bacteria</taxon>
        <taxon>Bacillati</taxon>
        <taxon>Actinomycetota</taxon>
        <taxon>Actinomycetes</taxon>
        <taxon>Propionibacteriales</taxon>
        <taxon>Nocardioidaceae</taxon>
        <taxon>Nocardioides</taxon>
    </lineage>
</organism>
<evidence type="ECO:0000313" key="2">
    <source>
        <dbReference type="Proteomes" id="UP001596098"/>
    </source>
</evidence>
<dbReference type="RefSeq" id="WP_128219900.1">
    <property type="nucleotide sequence ID" value="NZ_CP034929.1"/>
</dbReference>
<proteinExistence type="predicted"/>
<protein>
    <submittedName>
        <fullName evidence="1">Uncharacterized protein</fullName>
    </submittedName>
</protein>
<name>A0ABW1R161_9ACTN</name>
<comment type="caution">
    <text evidence="1">The sequence shown here is derived from an EMBL/GenBank/DDBJ whole genome shotgun (WGS) entry which is preliminary data.</text>
</comment>
<reference evidence="2" key="1">
    <citation type="journal article" date="2019" name="Int. J. Syst. Evol. Microbiol.">
        <title>The Global Catalogue of Microorganisms (GCM) 10K type strain sequencing project: providing services to taxonomists for standard genome sequencing and annotation.</title>
        <authorList>
            <consortium name="The Broad Institute Genomics Platform"/>
            <consortium name="The Broad Institute Genome Sequencing Center for Infectious Disease"/>
            <person name="Wu L."/>
            <person name="Ma J."/>
        </authorList>
    </citation>
    <scope>NUCLEOTIDE SEQUENCE [LARGE SCALE GENOMIC DNA]</scope>
    <source>
        <strain evidence="2">DFY28</strain>
    </source>
</reference>
<dbReference type="EMBL" id="JBHSQI010000004">
    <property type="protein sequence ID" value="MFC6153830.1"/>
    <property type="molecule type" value="Genomic_DNA"/>
</dbReference>
<evidence type="ECO:0000313" key="1">
    <source>
        <dbReference type="EMBL" id="MFC6153830.1"/>
    </source>
</evidence>
<gene>
    <name evidence="1" type="ORF">ACFPWU_09160</name>
</gene>